<dbReference type="InterPro" id="IPR050386">
    <property type="entry name" value="Glycosyl_hydrolase_5"/>
</dbReference>
<evidence type="ECO:0000313" key="22">
    <source>
        <dbReference type="Proteomes" id="UP000326565"/>
    </source>
</evidence>
<evidence type="ECO:0000256" key="17">
    <source>
        <dbReference type="ARBA" id="ARBA00073338"/>
    </source>
</evidence>
<evidence type="ECO:0000256" key="5">
    <source>
        <dbReference type="ARBA" id="ARBA00022801"/>
    </source>
</evidence>
<evidence type="ECO:0000256" key="3">
    <source>
        <dbReference type="ARBA" id="ARBA00022525"/>
    </source>
</evidence>
<evidence type="ECO:0000256" key="4">
    <source>
        <dbReference type="ARBA" id="ARBA00022729"/>
    </source>
</evidence>
<name>A0A5N5XI00_9EURO</name>
<reference evidence="21 22" key="1">
    <citation type="submission" date="2019-04" db="EMBL/GenBank/DDBJ databases">
        <title>Friends and foes A comparative genomics study of 23 Aspergillus species from section Flavi.</title>
        <authorList>
            <consortium name="DOE Joint Genome Institute"/>
            <person name="Kjaerbolling I."/>
            <person name="Vesth T."/>
            <person name="Frisvad J.C."/>
            <person name="Nybo J.L."/>
            <person name="Theobald S."/>
            <person name="Kildgaard S."/>
            <person name="Isbrandt T."/>
            <person name="Kuo A."/>
            <person name="Sato A."/>
            <person name="Lyhne E.K."/>
            <person name="Kogle M.E."/>
            <person name="Wiebenga A."/>
            <person name="Kun R.S."/>
            <person name="Lubbers R.J."/>
            <person name="Makela M.R."/>
            <person name="Barry K."/>
            <person name="Chovatia M."/>
            <person name="Clum A."/>
            <person name="Daum C."/>
            <person name="Haridas S."/>
            <person name="He G."/>
            <person name="LaButti K."/>
            <person name="Lipzen A."/>
            <person name="Mondo S."/>
            <person name="Riley R."/>
            <person name="Salamov A."/>
            <person name="Simmons B.A."/>
            <person name="Magnuson J.K."/>
            <person name="Henrissat B."/>
            <person name="Mortensen U.H."/>
            <person name="Larsen T.O."/>
            <person name="Devries R.P."/>
            <person name="Grigoriev I.V."/>
            <person name="Machida M."/>
            <person name="Baker S.E."/>
            <person name="Andersen M.R."/>
        </authorList>
    </citation>
    <scope>NUCLEOTIDE SEQUENCE [LARGE SCALE GENOMIC DNA]</scope>
    <source>
        <strain evidence="21 22">CBS 151.66</strain>
    </source>
</reference>
<evidence type="ECO:0000256" key="15">
    <source>
        <dbReference type="ARBA" id="ARBA00042025"/>
    </source>
</evidence>
<evidence type="ECO:0000256" key="6">
    <source>
        <dbReference type="ARBA" id="ARBA00023180"/>
    </source>
</evidence>
<comment type="catalytic activity">
    <reaction evidence="11">
        <text>Random hydrolysis of (1-&gt;6)-linkages in (1-&gt;6)-beta-D-glucans.</text>
        <dbReference type="EC" id="3.2.1.75"/>
    </reaction>
</comment>
<keyword evidence="4 19" id="KW-0732">Signal</keyword>
<dbReference type="EC" id="3.2.1.75" evidence="13"/>
<evidence type="ECO:0000256" key="14">
    <source>
        <dbReference type="ARBA" id="ARBA00041472"/>
    </source>
</evidence>
<proteinExistence type="inferred from homology"/>
<evidence type="ECO:0000256" key="18">
    <source>
        <dbReference type="RuleBase" id="RU361153"/>
    </source>
</evidence>
<keyword evidence="6" id="KW-0325">Glycoprotein</keyword>
<evidence type="ECO:0000313" key="21">
    <source>
        <dbReference type="EMBL" id="KAB8079102.1"/>
    </source>
</evidence>
<evidence type="ECO:0000256" key="2">
    <source>
        <dbReference type="ARBA" id="ARBA00005641"/>
    </source>
</evidence>
<dbReference type="Proteomes" id="UP000326565">
    <property type="component" value="Unassembled WGS sequence"/>
</dbReference>
<dbReference type="InterPro" id="IPR001547">
    <property type="entry name" value="Glyco_hydro_5"/>
</dbReference>
<keyword evidence="5 18" id="KW-0378">Hydrolase</keyword>
<dbReference type="Gene3D" id="3.20.20.80">
    <property type="entry name" value="Glycosidases"/>
    <property type="match status" value="1"/>
</dbReference>
<evidence type="ECO:0000256" key="13">
    <source>
        <dbReference type="ARBA" id="ARBA00038935"/>
    </source>
</evidence>
<dbReference type="Pfam" id="PF00150">
    <property type="entry name" value="Cellulase"/>
    <property type="match status" value="1"/>
</dbReference>
<dbReference type="FunFam" id="3.20.20.80:FF:000269">
    <property type="entry name" value="Probable glucan endo-1,6-beta-glucosidase B"/>
    <property type="match status" value="1"/>
</dbReference>
<evidence type="ECO:0000256" key="1">
    <source>
        <dbReference type="ARBA" id="ARBA00004613"/>
    </source>
</evidence>
<comment type="function">
    <text evidence="12">Beta-glucanases participate in the metabolism of beta-glucan, the main structural component of the cell wall. Acts on lutean, pustulan and 1,6-oligo-beta-D-glucosides.</text>
</comment>
<evidence type="ECO:0000256" key="16">
    <source>
        <dbReference type="ARBA" id="ARBA00043257"/>
    </source>
</evidence>
<dbReference type="GO" id="GO:0004338">
    <property type="term" value="F:glucan exo-1,3-beta-glucosidase activity"/>
    <property type="evidence" value="ECO:0007669"/>
    <property type="project" value="TreeGrafter"/>
</dbReference>
<accession>A0A5N5XI00</accession>
<evidence type="ECO:0000259" key="20">
    <source>
        <dbReference type="Pfam" id="PF00150"/>
    </source>
</evidence>
<dbReference type="OrthoDB" id="1887033at2759"/>
<evidence type="ECO:0000256" key="11">
    <source>
        <dbReference type="ARBA" id="ARBA00036633"/>
    </source>
</evidence>
<keyword evidence="22" id="KW-1185">Reference proteome</keyword>
<sequence>MALTRLTTLSALSTLATAWLPWTDRTITSNNGTDLFESSDGKIRGVNLGSQFVFEPWIAMQAWSELGCGDQQSEYDCVVKLGQEAANAAFAEHWGTWITEEDIGEMQSYGLNTIRIPVGYWMKEDLVDSTSEWFPQGGYGYLEKICGWASDAGLYIIIDLHGAPAAQVAKNAFTGQFAPSPGFYNDYNYNRALNFLQWMANNIHTNDNFRNVGMLEVLNEPVQNADMTASLRSSYYPDAFNVIRGVEKDLDIDRDDYLHIQMMDGIWGSGDPHEHLTDDWYAAYDNHRYLKWDPSVPVSKDSYIQTSCNDKVALNWPAIIGEWSLSVPDNVQQGPEWEPYANQDFYKRWFAAQVKTYEQHQGWVFWTWKTQLGEYRWSYRDGVEAGIIPIDLNSVFEEGVC</sequence>
<keyword evidence="8 18" id="KW-0326">Glycosidase</keyword>
<gene>
    <name evidence="21" type="ORF">BDV29DRAFT_152232</name>
</gene>
<keyword evidence="9" id="KW-0961">Cell wall biogenesis/degradation</keyword>
<feature type="chain" id="PRO_5024918038" description="Probable glucan endo-1,6-beta-glucosidase B" evidence="19">
    <location>
        <begin position="19"/>
        <end position="401"/>
    </location>
</feature>
<comment type="similarity">
    <text evidence="2 18">Belongs to the glycosyl hydrolase 5 (cellulase A) family.</text>
</comment>
<dbReference type="EMBL" id="ML732153">
    <property type="protein sequence ID" value="KAB8079102.1"/>
    <property type="molecule type" value="Genomic_DNA"/>
</dbReference>
<dbReference type="GO" id="GO:0009251">
    <property type="term" value="P:glucan catabolic process"/>
    <property type="evidence" value="ECO:0007669"/>
    <property type="project" value="TreeGrafter"/>
</dbReference>
<organism evidence="21 22">
    <name type="scientific">Aspergillus leporis</name>
    <dbReference type="NCBI Taxonomy" id="41062"/>
    <lineage>
        <taxon>Eukaryota</taxon>
        <taxon>Fungi</taxon>
        <taxon>Dikarya</taxon>
        <taxon>Ascomycota</taxon>
        <taxon>Pezizomycotina</taxon>
        <taxon>Eurotiomycetes</taxon>
        <taxon>Eurotiomycetidae</taxon>
        <taxon>Eurotiales</taxon>
        <taxon>Aspergillaceae</taxon>
        <taxon>Aspergillus</taxon>
        <taxon>Aspergillus subgen. Circumdati</taxon>
    </lineage>
</organism>
<comment type="subcellular location">
    <subcellularLocation>
        <location evidence="1">Secreted</location>
    </subcellularLocation>
</comment>
<dbReference type="GO" id="GO:0046557">
    <property type="term" value="F:glucan endo-1,6-beta-glucosidase activity"/>
    <property type="evidence" value="ECO:0007669"/>
    <property type="project" value="UniProtKB-EC"/>
</dbReference>
<evidence type="ECO:0000256" key="9">
    <source>
        <dbReference type="ARBA" id="ARBA00023316"/>
    </source>
</evidence>
<dbReference type="GO" id="GO:0009986">
    <property type="term" value="C:cell surface"/>
    <property type="evidence" value="ECO:0007669"/>
    <property type="project" value="TreeGrafter"/>
</dbReference>
<evidence type="ECO:0000256" key="8">
    <source>
        <dbReference type="ARBA" id="ARBA00023295"/>
    </source>
</evidence>
<dbReference type="GO" id="GO:0005576">
    <property type="term" value="C:extracellular region"/>
    <property type="evidence" value="ECO:0007669"/>
    <property type="project" value="UniProtKB-SubCell"/>
</dbReference>
<dbReference type="AlphaFoldDB" id="A0A5N5XI00"/>
<keyword evidence="7" id="KW-0119">Carbohydrate metabolism</keyword>
<dbReference type="PANTHER" id="PTHR31297:SF39">
    <property type="entry name" value="GLUCAN ENDO-1,6-BETA-GLUCOSIDASE B"/>
    <property type="match status" value="1"/>
</dbReference>
<dbReference type="SUPFAM" id="SSF51445">
    <property type="entry name" value="(Trans)glycosidases"/>
    <property type="match status" value="1"/>
</dbReference>
<protein>
    <recommendedName>
        <fullName evidence="17">Probable glucan endo-1,6-beta-glucosidase B</fullName>
        <ecNumber evidence="13">3.2.1.75</ecNumber>
    </recommendedName>
    <alternativeName>
        <fullName evidence="15">Beta-1,6-glucanase B</fullName>
    </alternativeName>
    <alternativeName>
        <fullName evidence="14">Endo-1,6-beta-D-glucanase B</fullName>
    </alternativeName>
    <alternativeName>
        <fullName evidence="16">Endo-1,6-beta-glucanase B</fullName>
    </alternativeName>
</protein>
<dbReference type="PANTHER" id="PTHR31297">
    <property type="entry name" value="GLUCAN ENDO-1,6-BETA-GLUCOSIDASE B"/>
    <property type="match status" value="1"/>
</dbReference>
<feature type="domain" description="Glycoside hydrolase family 5" evidence="20">
    <location>
        <begin position="84"/>
        <end position="369"/>
    </location>
</feature>
<keyword evidence="3" id="KW-0964">Secreted</keyword>
<evidence type="ECO:0000256" key="10">
    <source>
        <dbReference type="ARBA" id="ARBA00023326"/>
    </source>
</evidence>
<evidence type="ECO:0000256" key="12">
    <source>
        <dbReference type="ARBA" id="ARBA00037628"/>
    </source>
</evidence>
<evidence type="ECO:0000256" key="19">
    <source>
        <dbReference type="SAM" id="SignalP"/>
    </source>
</evidence>
<evidence type="ECO:0000256" key="7">
    <source>
        <dbReference type="ARBA" id="ARBA00023277"/>
    </source>
</evidence>
<dbReference type="InterPro" id="IPR017853">
    <property type="entry name" value="GH"/>
</dbReference>
<keyword evidence="10" id="KW-0624">Polysaccharide degradation</keyword>
<feature type="signal peptide" evidence="19">
    <location>
        <begin position="1"/>
        <end position="18"/>
    </location>
</feature>
<dbReference type="GO" id="GO:0071555">
    <property type="term" value="P:cell wall organization"/>
    <property type="evidence" value="ECO:0007669"/>
    <property type="project" value="UniProtKB-KW"/>
</dbReference>